<reference evidence="7" key="1">
    <citation type="submission" date="2017-02" db="UniProtKB">
        <authorList>
            <consortium name="WormBaseParasite"/>
        </authorList>
    </citation>
    <scope>IDENTIFICATION</scope>
</reference>
<gene>
    <name evidence="4" type="ORF">DME_LOCUS1377</name>
</gene>
<dbReference type="AlphaFoldDB" id="A0A0N4UGX4"/>
<dbReference type="Proteomes" id="UP000274756">
    <property type="component" value="Unassembled WGS sequence"/>
</dbReference>
<keyword evidence="6" id="KW-1185">Reference proteome</keyword>
<dbReference type="Proteomes" id="UP000038040">
    <property type="component" value="Unplaced"/>
</dbReference>
<dbReference type="WBParaSite" id="DME_0000676301-mRNA-1">
    <property type="protein sequence ID" value="DME_0000676301-mRNA-1"/>
    <property type="gene ID" value="DME_0000676301"/>
</dbReference>
<keyword evidence="2" id="KW-0496">Mitochondrion</keyword>
<evidence type="ECO:0000313" key="4">
    <source>
        <dbReference type="EMBL" id="VDN51404.1"/>
    </source>
</evidence>
<evidence type="ECO:0000256" key="1">
    <source>
        <dbReference type="ARBA" id="ARBA00004173"/>
    </source>
</evidence>
<accession>A0A0N4UGX4</accession>
<dbReference type="GO" id="GO:0005739">
    <property type="term" value="C:mitochondrion"/>
    <property type="evidence" value="ECO:0007669"/>
    <property type="project" value="UniProtKB-SubCell"/>
</dbReference>
<sequence length="110" mass="12303">MRGKKHSIVDHYFTLPWFLAAAMIKIFSSDCKTAVHLRSVTIKFAGPRLPKPKFDRSSFPPLPLIIEQGKKTSVNKREVINESEMPAFLRRKAISEEECAAINAGGAYGL</sequence>
<dbReference type="InterPro" id="IPR020373">
    <property type="entry name" value="Kgd4/YMR-31"/>
</dbReference>
<dbReference type="EMBL" id="UYYG01000020">
    <property type="protein sequence ID" value="VDN51404.1"/>
    <property type="molecule type" value="Genomic_DNA"/>
</dbReference>
<evidence type="ECO:0000313" key="5">
    <source>
        <dbReference type="Proteomes" id="UP000038040"/>
    </source>
</evidence>
<evidence type="ECO:0000313" key="7">
    <source>
        <dbReference type="WBParaSite" id="DME_0000676301-mRNA-1"/>
    </source>
</evidence>
<evidence type="ECO:0000256" key="2">
    <source>
        <dbReference type="ARBA" id="ARBA00023128"/>
    </source>
</evidence>
<evidence type="ECO:0000313" key="6">
    <source>
        <dbReference type="Proteomes" id="UP000274756"/>
    </source>
</evidence>
<reference evidence="4 6" key="2">
    <citation type="submission" date="2018-11" db="EMBL/GenBank/DDBJ databases">
        <authorList>
            <consortium name="Pathogen Informatics"/>
        </authorList>
    </citation>
    <scope>NUCLEOTIDE SEQUENCE [LARGE SCALE GENOMIC DNA]</scope>
</reference>
<organism evidence="5 7">
    <name type="scientific">Dracunculus medinensis</name>
    <name type="common">Guinea worm</name>
    <dbReference type="NCBI Taxonomy" id="318479"/>
    <lineage>
        <taxon>Eukaryota</taxon>
        <taxon>Metazoa</taxon>
        <taxon>Ecdysozoa</taxon>
        <taxon>Nematoda</taxon>
        <taxon>Chromadorea</taxon>
        <taxon>Rhabditida</taxon>
        <taxon>Spirurina</taxon>
        <taxon>Dracunculoidea</taxon>
        <taxon>Dracunculidae</taxon>
        <taxon>Dracunculus</taxon>
    </lineage>
</organism>
<dbReference type="STRING" id="318479.A0A0N4UGX4"/>
<comment type="similarity">
    <text evidence="3">Belongs to the alpha-ketoglutarate dehydrogenase component 4 family.</text>
</comment>
<dbReference type="OrthoDB" id="2116030at2759"/>
<name>A0A0N4UGX4_DRAME</name>
<comment type="subcellular location">
    <subcellularLocation>
        <location evidence="1">Mitochondrion</location>
    </subcellularLocation>
</comment>
<proteinExistence type="inferred from homology"/>
<dbReference type="Pfam" id="PF10937">
    <property type="entry name" value="Kgd4-YMR31"/>
    <property type="match status" value="1"/>
</dbReference>
<evidence type="ECO:0000256" key="3">
    <source>
        <dbReference type="ARBA" id="ARBA00043970"/>
    </source>
</evidence>
<dbReference type="GO" id="GO:0006103">
    <property type="term" value="P:2-oxoglutarate metabolic process"/>
    <property type="evidence" value="ECO:0007669"/>
    <property type="project" value="InterPro"/>
</dbReference>
<protein>
    <submittedName>
        <fullName evidence="4 7">Uncharacterized protein</fullName>
    </submittedName>
</protein>